<dbReference type="EMBL" id="KN832586">
    <property type="protein sequence ID" value="KII83047.1"/>
    <property type="molecule type" value="Genomic_DNA"/>
</dbReference>
<accession>A0A0C9SPW1</accession>
<sequence length="95" mass="11141">ELSAALRVEWAKAKARAEQWHEEVILLKEEMCRVLAFCDWKASWWESQADRRTDVSPELAESLGAYCAENASKERRMRASLERKWCGIRAWAREV</sequence>
<dbReference type="OrthoDB" id="3263473at2759"/>
<dbReference type="AlphaFoldDB" id="A0A0C9SPW1"/>
<evidence type="ECO:0000313" key="2">
    <source>
        <dbReference type="Proteomes" id="UP000053263"/>
    </source>
</evidence>
<protein>
    <submittedName>
        <fullName evidence="1">Uncharacterized protein</fullName>
    </submittedName>
</protein>
<organism evidence="1 2">
    <name type="scientific">Plicaturopsis crispa FD-325 SS-3</name>
    <dbReference type="NCBI Taxonomy" id="944288"/>
    <lineage>
        <taxon>Eukaryota</taxon>
        <taxon>Fungi</taxon>
        <taxon>Dikarya</taxon>
        <taxon>Basidiomycota</taxon>
        <taxon>Agaricomycotina</taxon>
        <taxon>Agaricomycetes</taxon>
        <taxon>Agaricomycetidae</taxon>
        <taxon>Amylocorticiales</taxon>
        <taxon>Amylocorticiaceae</taxon>
        <taxon>Plicatura</taxon>
        <taxon>Plicaturopsis crispa</taxon>
    </lineage>
</organism>
<evidence type="ECO:0000313" key="1">
    <source>
        <dbReference type="EMBL" id="KII83047.1"/>
    </source>
</evidence>
<gene>
    <name evidence="1" type="ORF">PLICRDRAFT_59757</name>
</gene>
<dbReference type="HOGENOM" id="CLU_003703_7_1_1"/>
<proteinExistence type="predicted"/>
<feature type="non-terminal residue" evidence="1">
    <location>
        <position position="1"/>
    </location>
</feature>
<dbReference type="Proteomes" id="UP000053263">
    <property type="component" value="Unassembled WGS sequence"/>
</dbReference>
<name>A0A0C9SPW1_PLICR</name>
<reference evidence="1 2" key="1">
    <citation type="submission" date="2014-06" db="EMBL/GenBank/DDBJ databases">
        <title>Evolutionary Origins and Diversification of the Mycorrhizal Mutualists.</title>
        <authorList>
            <consortium name="DOE Joint Genome Institute"/>
            <consortium name="Mycorrhizal Genomics Consortium"/>
            <person name="Kohler A."/>
            <person name="Kuo A."/>
            <person name="Nagy L.G."/>
            <person name="Floudas D."/>
            <person name="Copeland A."/>
            <person name="Barry K.W."/>
            <person name="Cichocki N."/>
            <person name="Veneault-Fourrey C."/>
            <person name="LaButti K."/>
            <person name="Lindquist E.A."/>
            <person name="Lipzen A."/>
            <person name="Lundell T."/>
            <person name="Morin E."/>
            <person name="Murat C."/>
            <person name="Riley R."/>
            <person name="Ohm R."/>
            <person name="Sun H."/>
            <person name="Tunlid A."/>
            <person name="Henrissat B."/>
            <person name="Grigoriev I.V."/>
            <person name="Hibbett D.S."/>
            <person name="Martin F."/>
        </authorList>
    </citation>
    <scope>NUCLEOTIDE SEQUENCE [LARGE SCALE GENOMIC DNA]</scope>
    <source>
        <strain evidence="1 2">FD-325 SS-3</strain>
    </source>
</reference>
<keyword evidence="2" id="KW-1185">Reference proteome</keyword>
<feature type="non-terminal residue" evidence="1">
    <location>
        <position position="95"/>
    </location>
</feature>